<dbReference type="EMBL" id="JACCHT010000001">
    <property type="protein sequence ID" value="NYT27200.1"/>
    <property type="molecule type" value="Genomic_DNA"/>
</dbReference>
<evidence type="ECO:0000256" key="1">
    <source>
        <dbReference type="SAM" id="MobiDB-lite"/>
    </source>
</evidence>
<gene>
    <name evidence="2" type="ORF">H0A76_04450</name>
</gene>
<dbReference type="Proteomes" id="UP000568751">
    <property type="component" value="Unassembled WGS sequence"/>
</dbReference>
<proteinExistence type="predicted"/>
<protein>
    <submittedName>
        <fullName evidence="2">Uncharacterized protein</fullName>
    </submittedName>
</protein>
<organism evidence="2 3">
    <name type="scientific">Candidatus Thiodubiliella endoseptemdiera</name>
    <dbReference type="NCBI Taxonomy" id="2738886"/>
    <lineage>
        <taxon>Bacteria</taxon>
        <taxon>Pseudomonadati</taxon>
        <taxon>Pseudomonadota</taxon>
        <taxon>Gammaproteobacteria</taxon>
        <taxon>Candidatus Pseudothioglobaceae</taxon>
        <taxon>Candidatus Thiodubiliella</taxon>
    </lineage>
</organism>
<dbReference type="AlphaFoldDB" id="A0A853F4N3"/>
<evidence type="ECO:0000313" key="2">
    <source>
        <dbReference type="EMBL" id="NYT27200.1"/>
    </source>
</evidence>
<reference evidence="2 3" key="1">
    <citation type="submission" date="2020-05" db="EMBL/GenBank/DDBJ databases">
        <title>Horizontal transmission and recombination maintain forever young bacterial symbiont genomes.</title>
        <authorList>
            <person name="Russell S.L."/>
            <person name="Pepper-Tunick E."/>
            <person name="Svedberg J."/>
            <person name="Byrne A."/>
            <person name="Ruelas Castillo J."/>
            <person name="Vollmers C."/>
            <person name="Beinart R.A."/>
            <person name="Corbett-Detig R."/>
        </authorList>
    </citation>
    <scope>NUCLEOTIDE SEQUENCE [LARGE SCALE GENOMIC DNA]</scope>
    <source>
        <strain evidence="2">455</strain>
    </source>
</reference>
<sequence>MMNMPTPQTGVFYALQSEEYDNALSIANTGFLDAKNQKVLKSIANLKSAGNTKKTDNSALRENHQPQPMDRSQ</sequence>
<evidence type="ECO:0000313" key="3">
    <source>
        <dbReference type="Proteomes" id="UP000568751"/>
    </source>
</evidence>
<feature type="region of interest" description="Disordered" evidence="1">
    <location>
        <begin position="47"/>
        <end position="73"/>
    </location>
</feature>
<feature type="compositionally biased region" description="Basic and acidic residues" evidence="1">
    <location>
        <begin position="53"/>
        <end position="64"/>
    </location>
</feature>
<comment type="caution">
    <text evidence="2">The sequence shown here is derived from an EMBL/GenBank/DDBJ whole genome shotgun (WGS) entry which is preliminary data.</text>
</comment>
<name>A0A853F4N3_9GAMM</name>
<accession>A0A853F4N3</accession>